<evidence type="ECO:0000313" key="3">
    <source>
        <dbReference type="EMBL" id="MDA0139787.1"/>
    </source>
</evidence>
<keyword evidence="2" id="KW-0812">Transmembrane</keyword>
<comment type="caution">
    <text evidence="3">The sequence shown here is derived from an EMBL/GenBank/DDBJ whole genome shotgun (WGS) entry which is preliminary data.</text>
</comment>
<organism evidence="3 4">
    <name type="scientific">Solirubrobacter deserti</name>
    <dbReference type="NCBI Taxonomy" id="2282478"/>
    <lineage>
        <taxon>Bacteria</taxon>
        <taxon>Bacillati</taxon>
        <taxon>Actinomycetota</taxon>
        <taxon>Thermoleophilia</taxon>
        <taxon>Solirubrobacterales</taxon>
        <taxon>Solirubrobacteraceae</taxon>
        <taxon>Solirubrobacter</taxon>
    </lineage>
</organism>
<evidence type="ECO:0000313" key="4">
    <source>
        <dbReference type="Proteomes" id="UP001147700"/>
    </source>
</evidence>
<keyword evidence="2" id="KW-0472">Membrane</keyword>
<gene>
    <name evidence="3" type="ORF">OJ962_19955</name>
</gene>
<keyword evidence="2" id="KW-1133">Transmembrane helix</keyword>
<evidence type="ECO:0000256" key="1">
    <source>
        <dbReference type="SAM" id="MobiDB-lite"/>
    </source>
</evidence>
<evidence type="ECO:0000256" key="2">
    <source>
        <dbReference type="SAM" id="Phobius"/>
    </source>
</evidence>
<reference evidence="3" key="1">
    <citation type="submission" date="2022-10" db="EMBL/GenBank/DDBJ databases">
        <title>The WGS of Solirubrobacter sp. CPCC 204708.</title>
        <authorList>
            <person name="Jiang Z."/>
        </authorList>
    </citation>
    <scope>NUCLEOTIDE SEQUENCE</scope>
    <source>
        <strain evidence="3">CPCC 204708</strain>
    </source>
</reference>
<proteinExistence type="predicted"/>
<protein>
    <submittedName>
        <fullName evidence="3">Uncharacterized protein</fullName>
    </submittedName>
</protein>
<feature type="region of interest" description="Disordered" evidence="1">
    <location>
        <begin position="69"/>
        <end position="225"/>
    </location>
</feature>
<keyword evidence="4" id="KW-1185">Reference proteome</keyword>
<accession>A0ABT4RMP9</accession>
<name>A0ABT4RMP9_9ACTN</name>
<feature type="transmembrane region" description="Helical" evidence="2">
    <location>
        <begin position="43"/>
        <end position="59"/>
    </location>
</feature>
<feature type="compositionally biased region" description="Low complexity" evidence="1">
    <location>
        <begin position="94"/>
        <end position="105"/>
    </location>
</feature>
<dbReference type="Proteomes" id="UP001147700">
    <property type="component" value="Unassembled WGS sequence"/>
</dbReference>
<feature type="compositionally biased region" description="Polar residues" evidence="1">
    <location>
        <begin position="215"/>
        <end position="225"/>
    </location>
</feature>
<dbReference type="RefSeq" id="WP_202954573.1">
    <property type="nucleotide sequence ID" value="NZ_JAPCID010000029.1"/>
</dbReference>
<sequence length="225" mass="23129">MDFAKTARNLAIADIVLAFARDRVATMIPGVEPRKKRRPGAKTLLLGGGAAAAVAALFFKREAVKGLMPGGSDSTPAPEQPGGYTPPPVSNYDAPGPVANTATAVPVPPAHESPAIDEAAEEAAAAAEAANIGGTVSDYAGPELGEVADEAERPVAESGEGEAEGQEQTEDELRSAAESTEGVSPEQHQIEDAIEAASNPPEEVEPVKPADDSEWNTWSGRSVNP</sequence>
<feature type="compositionally biased region" description="Acidic residues" evidence="1">
    <location>
        <begin position="159"/>
        <end position="170"/>
    </location>
</feature>
<dbReference type="EMBL" id="JAPCID010000029">
    <property type="protein sequence ID" value="MDA0139787.1"/>
    <property type="molecule type" value="Genomic_DNA"/>
</dbReference>